<evidence type="ECO:0000313" key="3">
    <source>
        <dbReference type="Proteomes" id="UP000070282"/>
    </source>
</evidence>
<feature type="domain" description="PilZ" evidence="1">
    <location>
        <begin position="113"/>
        <end position="186"/>
    </location>
</feature>
<gene>
    <name evidence="2" type="ORF">J122_551</name>
</gene>
<sequence length="196" mass="22309">MPGSPITPPITDAKADRREYFRIEDRIGLEIRRLSGNADSEQDDPFNGSPLESLKAEFRRLDQDVKAHLASLAERDRLLTGLIKSMNSKLDTLARIIAFEQNPLQPEDWQDVTLSEGGLSFFSSTPAWNQGDRIAVRMTLPPELYQPQAIAEVLSAEVDDRGGARVHTEFVQLDDSSRQQIARHVMRWQIRQRQKE</sequence>
<dbReference type="GeneID" id="94723566"/>
<dbReference type="Proteomes" id="UP000070282">
    <property type="component" value="Unassembled WGS sequence"/>
</dbReference>
<organism evidence="2 3">
    <name type="scientific">Marinobacter excellens LAMA 842</name>
    <dbReference type="NCBI Taxonomy" id="1306954"/>
    <lineage>
        <taxon>Bacteria</taxon>
        <taxon>Pseudomonadati</taxon>
        <taxon>Pseudomonadota</taxon>
        <taxon>Gammaproteobacteria</taxon>
        <taxon>Pseudomonadales</taxon>
        <taxon>Marinobacteraceae</taxon>
        <taxon>Marinobacter</taxon>
    </lineage>
</organism>
<reference evidence="3" key="1">
    <citation type="submission" date="2015-12" db="EMBL/GenBank/DDBJ databases">
        <authorList>
            <person name="Lima A."/>
            <person name="Farahani Zayas N."/>
            <person name="Castro Da Silva M.A."/>
            <person name="Cabral A."/>
            <person name="Pessatti M.L."/>
        </authorList>
    </citation>
    <scope>NUCLEOTIDE SEQUENCE [LARGE SCALE GENOMIC DNA]</scope>
    <source>
        <strain evidence="3">LAMA 842</strain>
    </source>
</reference>
<keyword evidence="3" id="KW-1185">Reference proteome</keyword>
<dbReference type="AlphaFoldDB" id="A0A137SGZ1"/>
<dbReference type="Pfam" id="PF07238">
    <property type="entry name" value="PilZ"/>
    <property type="match status" value="1"/>
</dbReference>
<accession>A0A137SGZ1</accession>
<dbReference type="PATRIC" id="fig|1306954.6.peg.1505"/>
<comment type="caution">
    <text evidence="2">The sequence shown here is derived from an EMBL/GenBank/DDBJ whole genome shotgun (WGS) entry which is preliminary data.</text>
</comment>
<dbReference type="EMBL" id="LOCO01000002">
    <property type="protein sequence ID" value="KXO11680.1"/>
    <property type="molecule type" value="Genomic_DNA"/>
</dbReference>
<name>A0A137SGZ1_9GAMM</name>
<protein>
    <recommendedName>
        <fullName evidence="1">PilZ domain-containing protein</fullName>
    </recommendedName>
</protein>
<evidence type="ECO:0000313" key="2">
    <source>
        <dbReference type="EMBL" id="KXO11680.1"/>
    </source>
</evidence>
<proteinExistence type="predicted"/>
<dbReference type="InterPro" id="IPR009875">
    <property type="entry name" value="PilZ_domain"/>
</dbReference>
<evidence type="ECO:0000259" key="1">
    <source>
        <dbReference type="Pfam" id="PF07238"/>
    </source>
</evidence>
<dbReference type="GO" id="GO:0035438">
    <property type="term" value="F:cyclic-di-GMP binding"/>
    <property type="evidence" value="ECO:0007669"/>
    <property type="project" value="InterPro"/>
</dbReference>
<dbReference type="RefSeq" id="WP_061331002.1">
    <property type="nucleotide sequence ID" value="NZ_LOCO01000002.1"/>
</dbReference>